<evidence type="ECO:0008006" key="3">
    <source>
        <dbReference type="Google" id="ProtNLM"/>
    </source>
</evidence>
<sequence length="78" mass="9104">MQPISFITLLRPSAMSFYVPKIHYYRCLFERFPIGRQGEMCLLRSTTEQAEHFGSAEKPEHIIGLARFQLFRIPANKS</sequence>
<comment type="caution">
    <text evidence="1">The sequence shown here is derived from an EMBL/GenBank/DDBJ whole genome shotgun (WGS) entry which is preliminary data.</text>
</comment>
<keyword evidence="2" id="KW-1185">Reference proteome</keyword>
<dbReference type="AlphaFoldDB" id="A0AAV4QMY6"/>
<dbReference type="EMBL" id="BPLR01006382">
    <property type="protein sequence ID" value="GIY09446.1"/>
    <property type="molecule type" value="Genomic_DNA"/>
</dbReference>
<gene>
    <name evidence="1" type="ORF">CEXT_176771</name>
</gene>
<organism evidence="1 2">
    <name type="scientific">Caerostris extrusa</name>
    <name type="common">Bark spider</name>
    <name type="synonym">Caerostris bankana</name>
    <dbReference type="NCBI Taxonomy" id="172846"/>
    <lineage>
        <taxon>Eukaryota</taxon>
        <taxon>Metazoa</taxon>
        <taxon>Ecdysozoa</taxon>
        <taxon>Arthropoda</taxon>
        <taxon>Chelicerata</taxon>
        <taxon>Arachnida</taxon>
        <taxon>Araneae</taxon>
        <taxon>Araneomorphae</taxon>
        <taxon>Entelegynae</taxon>
        <taxon>Araneoidea</taxon>
        <taxon>Araneidae</taxon>
        <taxon>Caerostris</taxon>
    </lineage>
</organism>
<accession>A0AAV4QMY6</accession>
<dbReference type="Proteomes" id="UP001054945">
    <property type="component" value="Unassembled WGS sequence"/>
</dbReference>
<proteinExistence type="predicted"/>
<protein>
    <recommendedName>
        <fullName evidence="3">Ycf15</fullName>
    </recommendedName>
</protein>
<reference evidence="1 2" key="1">
    <citation type="submission" date="2021-06" db="EMBL/GenBank/DDBJ databases">
        <title>Caerostris extrusa draft genome.</title>
        <authorList>
            <person name="Kono N."/>
            <person name="Arakawa K."/>
        </authorList>
    </citation>
    <scope>NUCLEOTIDE SEQUENCE [LARGE SCALE GENOMIC DNA]</scope>
</reference>
<evidence type="ECO:0000313" key="1">
    <source>
        <dbReference type="EMBL" id="GIY09446.1"/>
    </source>
</evidence>
<evidence type="ECO:0000313" key="2">
    <source>
        <dbReference type="Proteomes" id="UP001054945"/>
    </source>
</evidence>
<name>A0AAV4QMY6_CAEEX</name>